<feature type="domain" description="Aldehyde dehydrogenase" evidence="3">
    <location>
        <begin position="10"/>
        <end position="408"/>
    </location>
</feature>
<evidence type="ECO:0000313" key="5">
    <source>
        <dbReference type="Proteomes" id="UP000317214"/>
    </source>
</evidence>
<keyword evidence="5" id="KW-1185">Reference proteome</keyword>
<dbReference type="PANTHER" id="PTHR42804:SF1">
    <property type="entry name" value="ALDEHYDE DEHYDROGENASE-RELATED"/>
    <property type="match status" value="1"/>
</dbReference>
<dbReference type="Gene3D" id="3.40.605.10">
    <property type="entry name" value="Aldehyde Dehydrogenase, Chain A, domain 1"/>
    <property type="match status" value="1"/>
</dbReference>
<gene>
    <name evidence="4" type="ORF">D5366_08620</name>
</gene>
<dbReference type="InterPro" id="IPR016161">
    <property type="entry name" value="Ald_DH/histidinol_DH"/>
</dbReference>
<organism evidence="4 5">
    <name type="scientific">Neokomagataea tanensis</name>
    <dbReference type="NCBI Taxonomy" id="661191"/>
    <lineage>
        <taxon>Bacteria</taxon>
        <taxon>Pseudomonadati</taxon>
        <taxon>Pseudomonadota</taxon>
        <taxon>Alphaproteobacteria</taxon>
        <taxon>Acetobacterales</taxon>
        <taxon>Acetobacteraceae</taxon>
        <taxon>Neokomagataea</taxon>
    </lineage>
</organism>
<evidence type="ECO:0000313" key="4">
    <source>
        <dbReference type="EMBL" id="QDH25263.1"/>
    </source>
</evidence>
<dbReference type="RefSeq" id="WP_141493114.1">
    <property type="nucleotide sequence ID" value="NZ_CP032485.1"/>
</dbReference>
<keyword evidence="2" id="KW-0560">Oxidoreductase</keyword>
<dbReference type="PANTHER" id="PTHR42804">
    <property type="entry name" value="ALDEHYDE DEHYDROGENASE"/>
    <property type="match status" value="1"/>
</dbReference>
<dbReference type="InterPro" id="IPR016162">
    <property type="entry name" value="Ald_DH_N"/>
</dbReference>
<dbReference type="Gene3D" id="3.40.309.10">
    <property type="entry name" value="Aldehyde Dehydrogenase, Chain A, domain 2"/>
    <property type="match status" value="1"/>
</dbReference>
<dbReference type="AlphaFoldDB" id="A0A4Y6V5Q8"/>
<name>A0A4Y6V5Q8_9PROT</name>
<comment type="similarity">
    <text evidence="1">Belongs to the aldehyde dehydrogenase family.</text>
</comment>
<proteinExistence type="inferred from homology"/>
<protein>
    <submittedName>
        <fullName evidence="4">Aldehyde dehydrogenase family protein</fullName>
    </submittedName>
</protein>
<dbReference type="Proteomes" id="UP000317214">
    <property type="component" value="Chromosome"/>
</dbReference>
<sequence>MSAANTDVDVGKLRAAVLTWGCVSIRQRLRYVRQFRRLLRKNWRVLPDFFPQRPPLETWTAELLPILAACRFLEKNSTSLLKARRAGIWGRPLWLPGVTSVIERRAHGAVLILAPGNYPLMLPGIQMLQALVAGNAVALKPAPGAEAVARYLIILLVKAGFPSDLLHLLPVDAGPDAVQSGFDLIILTGAAKTGRAVLEAAAKTLTPTICELSGVDPVFVLPGADLELVVRKLVYGARLNNGATCIAPHRVFTTNAQNLKRLIKAALSGMPDLTIEPAMRSRRDDFVGSLRAAGVEVEQVGDVVVFEATKSTERLIDDDLFAPWLAIVEVEDVKEALEKTRAQAYALGASIFGPVSAAEALAQQLPAGSICINDLIIPTADPRLPFGGRGESGFGVTRGPEGLLALTRPVVISQRHIFWSRFG</sequence>
<dbReference type="SUPFAM" id="SSF53720">
    <property type="entry name" value="ALDH-like"/>
    <property type="match status" value="1"/>
</dbReference>
<accession>A0A4Y6V5Q8</accession>
<dbReference type="InterPro" id="IPR016163">
    <property type="entry name" value="Ald_DH_C"/>
</dbReference>
<dbReference type="InterPro" id="IPR015590">
    <property type="entry name" value="Aldehyde_DH_dom"/>
</dbReference>
<dbReference type="GO" id="GO:0016620">
    <property type="term" value="F:oxidoreductase activity, acting on the aldehyde or oxo group of donors, NAD or NADP as acceptor"/>
    <property type="evidence" value="ECO:0007669"/>
    <property type="project" value="InterPro"/>
</dbReference>
<dbReference type="KEGG" id="ntn:D5366_08620"/>
<dbReference type="Pfam" id="PF00171">
    <property type="entry name" value="Aldedh"/>
    <property type="match status" value="1"/>
</dbReference>
<evidence type="ECO:0000256" key="2">
    <source>
        <dbReference type="ARBA" id="ARBA00023002"/>
    </source>
</evidence>
<evidence type="ECO:0000259" key="3">
    <source>
        <dbReference type="Pfam" id="PF00171"/>
    </source>
</evidence>
<reference evidence="4 5" key="1">
    <citation type="submission" date="2018-09" db="EMBL/GenBank/DDBJ databases">
        <title>The complete genome sequence of Neokomagataea tanensis NBRC 106556(T).</title>
        <authorList>
            <person name="Chua K.-O."/>
            <person name="See-Too W.-S."/>
            <person name="Hong K.-W."/>
            <person name="Yin W.-F."/>
            <person name="Chan K.-G."/>
        </authorList>
    </citation>
    <scope>NUCLEOTIDE SEQUENCE [LARGE SCALE GENOMIC DNA]</scope>
    <source>
        <strain evidence="5">AH13 \ NBRC 106556</strain>
    </source>
</reference>
<evidence type="ECO:0000256" key="1">
    <source>
        <dbReference type="ARBA" id="ARBA00009986"/>
    </source>
</evidence>
<dbReference type="OrthoDB" id="9812625at2"/>
<dbReference type="EMBL" id="CP032485">
    <property type="protein sequence ID" value="QDH25263.1"/>
    <property type="molecule type" value="Genomic_DNA"/>
</dbReference>